<evidence type="ECO:0000256" key="1">
    <source>
        <dbReference type="ARBA" id="ARBA00009995"/>
    </source>
</evidence>
<sequence>MFDFMGEEAQSCLKAPAIIFNAFDEFETKALEAVISKFKFPNIYAIGPLQLLSRHVVPESQVNSLNSSLWKPDLKVFEWLDRRAPNSVVYVNYGSVTTMTNHHFREFAWGLATSRQQFLWIVRPNKVLEHSAIGVFLTHCGWNSMMETICAGVPVICWPFFVD</sequence>
<keyword evidence="4" id="KW-1185">Reference proteome</keyword>
<keyword evidence="2" id="KW-0808">Transferase</keyword>
<dbReference type="OrthoDB" id="978174at2759"/>
<dbReference type="GO" id="GO:0080043">
    <property type="term" value="F:quercetin 3-O-glucosyltransferase activity"/>
    <property type="evidence" value="ECO:0007669"/>
    <property type="project" value="TreeGrafter"/>
</dbReference>
<dbReference type="CDD" id="cd03784">
    <property type="entry name" value="GT1_Gtf-like"/>
    <property type="match status" value="1"/>
</dbReference>
<dbReference type="AlphaFoldDB" id="A0A068UXX9"/>
<accession>A0A068UXX9</accession>
<organism evidence="3 4">
    <name type="scientific">Coffea canephora</name>
    <name type="common">Robusta coffee</name>
    <dbReference type="NCBI Taxonomy" id="49390"/>
    <lineage>
        <taxon>Eukaryota</taxon>
        <taxon>Viridiplantae</taxon>
        <taxon>Streptophyta</taxon>
        <taxon>Embryophyta</taxon>
        <taxon>Tracheophyta</taxon>
        <taxon>Spermatophyta</taxon>
        <taxon>Magnoliopsida</taxon>
        <taxon>eudicotyledons</taxon>
        <taxon>Gunneridae</taxon>
        <taxon>Pentapetalae</taxon>
        <taxon>asterids</taxon>
        <taxon>lamiids</taxon>
        <taxon>Gentianales</taxon>
        <taxon>Rubiaceae</taxon>
        <taxon>Ixoroideae</taxon>
        <taxon>Gardenieae complex</taxon>
        <taxon>Bertiereae - Coffeeae clade</taxon>
        <taxon>Coffeeae</taxon>
        <taxon>Coffea</taxon>
    </lineage>
</organism>
<dbReference type="EMBL" id="HG739157">
    <property type="protein sequence ID" value="CDP13147.1"/>
    <property type="molecule type" value="Genomic_DNA"/>
</dbReference>
<dbReference type="OMA" id="TIDWIPR"/>
<dbReference type="Gramene" id="CDP13147">
    <property type="protein sequence ID" value="CDP13147"/>
    <property type="gene ID" value="GSCOC_T00037987001"/>
</dbReference>
<evidence type="ECO:0000313" key="4">
    <source>
        <dbReference type="Proteomes" id="UP000295252"/>
    </source>
</evidence>
<gene>
    <name evidence="3" type="ORF">GSCOC_T00037987001</name>
</gene>
<dbReference type="InParanoid" id="A0A068UXX9"/>
<dbReference type="InterPro" id="IPR002213">
    <property type="entry name" value="UDP_glucos_trans"/>
</dbReference>
<protein>
    <recommendedName>
        <fullName evidence="5">UDP-glycosyltransferases domain-containing protein</fullName>
    </recommendedName>
</protein>
<dbReference type="Proteomes" id="UP000295252">
    <property type="component" value="Chromosome I"/>
</dbReference>
<comment type="similarity">
    <text evidence="1">Belongs to the UDP-glycosyltransferase family.</text>
</comment>
<reference evidence="4" key="1">
    <citation type="journal article" date="2014" name="Science">
        <title>The coffee genome provides insight into the convergent evolution of caffeine biosynthesis.</title>
        <authorList>
            <person name="Denoeud F."/>
            <person name="Carretero-Paulet L."/>
            <person name="Dereeper A."/>
            <person name="Droc G."/>
            <person name="Guyot R."/>
            <person name="Pietrella M."/>
            <person name="Zheng C."/>
            <person name="Alberti A."/>
            <person name="Anthony F."/>
            <person name="Aprea G."/>
            <person name="Aury J.M."/>
            <person name="Bento P."/>
            <person name="Bernard M."/>
            <person name="Bocs S."/>
            <person name="Campa C."/>
            <person name="Cenci A."/>
            <person name="Combes M.C."/>
            <person name="Crouzillat D."/>
            <person name="Da Silva C."/>
            <person name="Daddiego L."/>
            <person name="De Bellis F."/>
            <person name="Dussert S."/>
            <person name="Garsmeur O."/>
            <person name="Gayraud T."/>
            <person name="Guignon V."/>
            <person name="Jahn K."/>
            <person name="Jamilloux V."/>
            <person name="Joet T."/>
            <person name="Labadie K."/>
            <person name="Lan T."/>
            <person name="Leclercq J."/>
            <person name="Lepelley M."/>
            <person name="Leroy T."/>
            <person name="Li L.T."/>
            <person name="Librado P."/>
            <person name="Lopez L."/>
            <person name="Munoz A."/>
            <person name="Noel B."/>
            <person name="Pallavicini A."/>
            <person name="Perrotta G."/>
            <person name="Poncet V."/>
            <person name="Pot D."/>
            <person name="Priyono X."/>
            <person name="Rigoreau M."/>
            <person name="Rouard M."/>
            <person name="Rozas J."/>
            <person name="Tranchant-Dubreuil C."/>
            <person name="VanBuren R."/>
            <person name="Zhang Q."/>
            <person name="Andrade A.C."/>
            <person name="Argout X."/>
            <person name="Bertrand B."/>
            <person name="de Kochko A."/>
            <person name="Graziosi G."/>
            <person name="Henry R.J."/>
            <person name="Jayarama X."/>
            <person name="Ming R."/>
            <person name="Nagai C."/>
            <person name="Rounsley S."/>
            <person name="Sankoff D."/>
            <person name="Giuliano G."/>
            <person name="Albert V.A."/>
            <person name="Wincker P."/>
            <person name="Lashermes P."/>
        </authorList>
    </citation>
    <scope>NUCLEOTIDE SEQUENCE [LARGE SCALE GENOMIC DNA]</scope>
    <source>
        <strain evidence="4">cv. DH200-94</strain>
    </source>
</reference>
<dbReference type="SUPFAM" id="SSF53756">
    <property type="entry name" value="UDP-Glycosyltransferase/glycogen phosphorylase"/>
    <property type="match status" value="1"/>
</dbReference>
<dbReference type="PANTHER" id="PTHR11926">
    <property type="entry name" value="GLUCOSYL/GLUCURONOSYL TRANSFERASES"/>
    <property type="match status" value="1"/>
</dbReference>
<dbReference type="GO" id="GO:0080044">
    <property type="term" value="F:quercetin 7-O-glucosyltransferase activity"/>
    <property type="evidence" value="ECO:0007669"/>
    <property type="project" value="TreeGrafter"/>
</dbReference>
<dbReference type="PhylomeDB" id="A0A068UXX9"/>
<evidence type="ECO:0008006" key="5">
    <source>
        <dbReference type="Google" id="ProtNLM"/>
    </source>
</evidence>
<proteinExistence type="inferred from homology"/>
<evidence type="ECO:0000313" key="3">
    <source>
        <dbReference type="EMBL" id="CDP13147.1"/>
    </source>
</evidence>
<dbReference type="Pfam" id="PF00201">
    <property type="entry name" value="UDPGT"/>
    <property type="match status" value="1"/>
</dbReference>
<name>A0A068UXX9_COFCA</name>
<dbReference type="Gene3D" id="3.40.50.2000">
    <property type="entry name" value="Glycogen Phosphorylase B"/>
    <property type="match status" value="3"/>
</dbReference>
<dbReference type="PANTHER" id="PTHR11926:SF1547">
    <property type="entry name" value="GLYCOSYLTRANSFERASE"/>
    <property type="match status" value="1"/>
</dbReference>
<evidence type="ECO:0000256" key="2">
    <source>
        <dbReference type="ARBA" id="ARBA00022679"/>
    </source>
</evidence>